<dbReference type="EMBL" id="JFGV01000002">
    <property type="protein sequence ID" value="EYU17142.1"/>
    <property type="molecule type" value="Genomic_DNA"/>
</dbReference>
<comment type="caution">
    <text evidence="4">The sequence shown here is derived from an EMBL/GenBank/DDBJ whole genome shotgun (WGS) entry which is preliminary data.</text>
</comment>
<dbReference type="PANTHER" id="PTHR46268:SF6">
    <property type="entry name" value="UNIVERSAL STRESS PROTEIN UP12"/>
    <property type="match status" value="1"/>
</dbReference>
<dbReference type="PIRSF" id="PIRSF006276">
    <property type="entry name" value="UspA"/>
    <property type="match status" value="1"/>
</dbReference>
<name>A0A022PM18_9GAMM</name>
<keyword evidence="5" id="KW-1185">Reference proteome</keyword>
<dbReference type="GO" id="GO:0005737">
    <property type="term" value="C:cytoplasm"/>
    <property type="evidence" value="ECO:0007669"/>
    <property type="project" value="UniProtKB-SubCell"/>
</dbReference>
<dbReference type="AlphaFoldDB" id="A0A022PM18"/>
<dbReference type="PANTHER" id="PTHR46268">
    <property type="entry name" value="STRESS RESPONSE PROTEIN NHAX"/>
    <property type="match status" value="1"/>
</dbReference>
<dbReference type="Pfam" id="PF00582">
    <property type="entry name" value="Usp"/>
    <property type="match status" value="1"/>
</dbReference>
<sequence length="142" mass="15394">MYKTILVPVDISEDELTSKAVKHALSLAKKTGARLHILHVLPISSAIVNAYSLGYDEIKDKATIKAEDDLKTLLDTIDFPDDRLSYSIAFGSPRDEITAAATEINADLIVIGSRRPNITTHLLGSNASGVVKYSTTSVLVIR</sequence>
<dbReference type="CDD" id="cd00293">
    <property type="entry name" value="USP-like"/>
    <property type="match status" value="1"/>
</dbReference>
<protein>
    <recommendedName>
        <fullName evidence="2">Universal stress protein</fullName>
    </recommendedName>
</protein>
<proteinExistence type="inferred from homology"/>
<evidence type="ECO:0000313" key="5">
    <source>
        <dbReference type="Proteomes" id="UP000023464"/>
    </source>
</evidence>
<organism evidence="4 5">
    <name type="scientific">Photorhabdus aegyptia</name>
    <dbReference type="NCBI Taxonomy" id="2805098"/>
    <lineage>
        <taxon>Bacteria</taxon>
        <taxon>Pseudomonadati</taxon>
        <taxon>Pseudomonadota</taxon>
        <taxon>Gammaproteobacteria</taxon>
        <taxon>Enterobacterales</taxon>
        <taxon>Morganellaceae</taxon>
        <taxon>Photorhabdus</taxon>
    </lineage>
</organism>
<gene>
    <name evidence="4" type="ORF">BA1DRAFT_00198</name>
</gene>
<evidence type="ECO:0000259" key="3">
    <source>
        <dbReference type="Pfam" id="PF00582"/>
    </source>
</evidence>
<dbReference type="InterPro" id="IPR006016">
    <property type="entry name" value="UspA"/>
</dbReference>
<evidence type="ECO:0000256" key="2">
    <source>
        <dbReference type="PIRNR" id="PIRNR006276"/>
    </source>
</evidence>
<dbReference type="SUPFAM" id="SSF52402">
    <property type="entry name" value="Adenine nucleotide alpha hydrolases-like"/>
    <property type="match status" value="1"/>
</dbReference>
<accession>A0A022PM18</accession>
<reference evidence="4 5" key="1">
    <citation type="submission" date="2014-03" db="EMBL/GenBank/DDBJ databases">
        <title>Draft Genome of Photorhabdus luminescens BA1, an Egyptian Isolate.</title>
        <authorList>
            <person name="Ghazal S."/>
            <person name="Hurst S.G.IV."/>
            <person name="Morris K."/>
            <person name="Thomas K."/>
            <person name="Tisa L.S."/>
        </authorList>
    </citation>
    <scope>NUCLEOTIDE SEQUENCE [LARGE SCALE GENOMIC DNA]</scope>
    <source>
        <strain evidence="4 5">BA1</strain>
    </source>
</reference>
<feature type="domain" description="UspA" evidence="3">
    <location>
        <begin position="1"/>
        <end position="142"/>
    </location>
</feature>
<comment type="subcellular location">
    <subcellularLocation>
        <location evidence="2">Cytoplasm</location>
    </subcellularLocation>
</comment>
<evidence type="ECO:0000256" key="1">
    <source>
        <dbReference type="ARBA" id="ARBA00008791"/>
    </source>
</evidence>
<dbReference type="RefSeq" id="WP_036775411.1">
    <property type="nucleotide sequence ID" value="NZ_CAWLTM010000113.1"/>
</dbReference>
<dbReference type="Proteomes" id="UP000023464">
    <property type="component" value="Unassembled WGS sequence"/>
</dbReference>
<dbReference type="PATRIC" id="fig|1393736.3.peg.199"/>
<dbReference type="Gene3D" id="3.40.50.620">
    <property type="entry name" value="HUPs"/>
    <property type="match status" value="1"/>
</dbReference>
<dbReference type="InterPro" id="IPR006015">
    <property type="entry name" value="Universal_stress_UspA"/>
</dbReference>
<dbReference type="InterPro" id="IPR014729">
    <property type="entry name" value="Rossmann-like_a/b/a_fold"/>
</dbReference>
<dbReference type="PRINTS" id="PR01438">
    <property type="entry name" value="UNVRSLSTRESS"/>
</dbReference>
<comment type="similarity">
    <text evidence="1 2">Belongs to the universal stress protein A family.</text>
</comment>
<keyword evidence="2" id="KW-0963">Cytoplasm</keyword>
<evidence type="ECO:0000313" key="4">
    <source>
        <dbReference type="EMBL" id="EYU17142.1"/>
    </source>
</evidence>